<dbReference type="AlphaFoldDB" id="A0A1J7JJF1"/>
<protein>
    <submittedName>
        <fullName evidence="2">Uncharacterized protein</fullName>
    </submittedName>
</protein>
<evidence type="ECO:0000313" key="3">
    <source>
        <dbReference type="Proteomes" id="UP000182658"/>
    </source>
</evidence>
<feature type="region of interest" description="Disordered" evidence="1">
    <location>
        <begin position="1"/>
        <end position="22"/>
    </location>
</feature>
<keyword evidence="3" id="KW-1185">Reference proteome</keyword>
<feature type="compositionally biased region" description="Polar residues" evidence="1">
    <location>
        <begin position="1"/>
        <end position="12"/>
    </location>
</feature>
<accession>A0A1J7JJF1</accession>
<dbReference type="Proteomes" id="UP000182658">
    <property type="component" value="Unassembled WGS sequence"/>
</dbReference>
<organism evidence="2 3">
    <name type="scientific">Coniochaeta ligniaria NRRL 30616</name>
    <dbReference type="NCBI Taxonomy" id="1408157"/>
    <lineage>
        <taxon>Eukaryota</taxon>
        <taxon>Fungi</taxon>
        <taxon>Dikarya</taxon>
        <taxon>Ascomycota</taxon>
        <taxon>Pezizomycotina</taxon>
        <taxon>Sordariomycetes</taxon>
        <taxon>Sordariomycetidae</taxon>
        <taxon>Coniochaetales</taxon>
        <taxon>Coniochaetaceae</taxon>
        <taxon>Coniochaeta</taxon>
    </lineage>
</organism>
<evidence type="ECO:0000313" key="2">
    <source>
        <dbReference type="EMBL" id="OIW27778.1"/>
    </source>
</evidence>
<evidence type="ECO:0000256" key="1">
    <source>
        <dbReference type="SAM" id="MobiDB-lite"/>
    </source>
</evidence>
<name>A0A1J7JJF1_9PEZI</name>
<proteinExistence type="predicted"/>
<reference evidence="2 3" key="1">
    <citation type="submission" date="2016-10" db="EMBL/GenBank/DDBJ databases">
        <title>Draft genome sequence of Coniochaeta ligniaria NRRL30616, a lignocellulolytic fungus for bioabatement of inhibitors in plant biomass hydrolysates.</title>
        <authorList>
            <consortium name="DOE Joint Genome Institute"/>
            <person name="Jimenez D.J."/>
            <person name="Hector R.E."/>
            <person name="Riley R."/>
            <person name="Sun H."/>
            <person name="Grigoriev I.V."/>
            <person name="Van Elsas J.D."/>
            <person name="Nichols N.N."/>
        </authorList>
    </citation>
    <scope>NUCLEOTIDE SEQUENCE [LARGE SCALE GENOMIC DNA]</scope>
    <source>
        <strain evidence="2 3">NRRL 30616</strain>
    </source>
</reference>
<dbReference type="InParanoid" id="A0A1J7JJF1"/>
<gene>
    <name evidence="2" type="ORF">CONLIGDRAFT_450347</name>
</gene>
<sequence>MCHTIATNSRSAPLSGFDKQDRSSPITNYLDVSYSYQQHSSIALLNCRVVNLLADHLVDCPGSVLEQLSKDTQQLAGAEFARVSLVQASSRGASSREACILCRPGSPSGWPHGPINTVTVLASCMCTEHPRTPGLDFLPRYFRLPRSSHRVIKVWQLWLARLRQRVITRSIKSTYREAEDPREARERW</sequence>
<dbReference type="EMBL" id="KV875099">
    <property type="protein sequence ID" value="OIW27778.1"/>
    <property type="molecule type" value="Genomic_DNA"/>
</dbReference>